<proteinExistence type="predicted"/>
<dbReference type="Gene3D" id="3.80.10.10">
    <property type="entry name" value="Ribonuclease Inhibitor"/>
    <property type="match status" value="1"/>
</dbReference>
<gene>
    <name evidence="1" type="ORF">DICVIV_03541</name>
</gene>
<dbReference type="EMBL" id="KN716209">
    <property type="protein sequence ID" value="KJH50347.1"/>
    <property type="molecule type" value="Genomic_DNA"/>
</dbReference>
<evidence type="ECO:0000313" key="2">
    <source>
        <dbReference type="Proteomes" id="UP000053766"/>
    </source>
</evidence>
<protein>
    <recommendedName>
        <fullName evidence="3">FBD domain-containing protein</fullName>
    </recommendedName>
</protein>
<dbReference type="Proteomes" id="UP000053766">
    <property type="component" value="Unassembled WGS sequence"/>
</dbReference>
<evidence type="ECO:0008006" key="3">
    <source>
        <dbReference type="Google" id="ProtNLM"/>
    </source>
</evidence>
<reference evidence="2" key="2">
    <citation type="journal article" date="2016" name="Sci. Rep.">
        <title>Dictyocaulus viviparus genome, variome and transcriptome elucidate lungworm biology and support future intervention.</title>
        <authorList>
            <person name="McNulty S.N."/>
            <person name="Strube C."/>
            <person name="Rosa B.A."/>
            <person name="Martin J.C."/>
            <person name="Tyagi R."/>
            <person name="Choi Y.J."/>
            <person name="Wang Q."/>
            <person name="Hallsworth Pepin K."/>
            <person name="Zhang X."/>
            <person name="Ozersky P."/>
            <person name="Wilson R.K."/>
            <person name="Sternberg P.W."/>
            <person name="Gasser R.B."/>
            <person name="Mitreva M."/>
        </authorList>
    </citation>
    <scope>NUCLEOTIDE SEQUENCE [LARGE SCALE GENOMIC DNA]</scope>
    <source>
        <strain evidence="2">HannoverDv2000</strain>
    </source>
</reference>
<dbReference type="InterPro" id="IPR032675">
    <property type="entry name" value="LRR_dom_sf"/>
</dbReference>
<organism evidence="1 2">
    <name type="scientific">Dictyocaulus viviparus</name>
    <name type="common">Bovine lungworm</name>
    <dbReference type="NCBI Taxonomy" id="29172"/>
    <lineage>
        <taxon>Eukaryota</taxon>
        <taxon>Metazoa</taxon>
        <taxon>Ecdysozoa</taxon>
        <taxon>Nematoda</taxon>
        <taxon>Chromadorea</taxon>
        <taxon>Rhabditida</taxon>
        <taxon>Rhabditina</taxon>
        <taxon>Rhabditomorpha</taxon>
        <taxon>Strongyloidea</taxon>
        <taxon>Metastrongylidae</taxon>
        <taxon>Dictyocaulus</taxon>
    </lineage>
</organism>
<keyword evidence="2" id="KW-1185">Reference proteome</keyword>
<name>A0A0D8Y2F4_DICVI</name>
<reference evidence="1 2" key="1">
    <citation type="submission" date="2013-11" db="EMBL/GenBank/DDBJ databases">
        <title>Draft genome of the bovine lungworm Dictyocaulus viviparus.</title>
        <authorList>
            <person name="Mitreva M."/>
        </authorList>
    </citation>
    <scope>NUCLEOTIDE SEQUENCE [LARGE SCALE GENOMIC DNA]</scope>
    <source>
        <strain evidence="1 2">HannoverDv2000</strain>
    </source>
</reference>
<dbReference type="AlphaFoldDB" id="A0A0D8Y2F4"/>
<dbReference type="SUPFAM" id="SSF52047">
    <property type="entry name" value="RNI-like"/>
    <property type="match status" value="1"/>
</dbReference>
<sequence>MTAHSLISGVNVMTFRSFLMSMSQATRELHINVMSWRRSDGGSILFPLRNLILVKNITELQLLVQPTNRSESEDVVYILNSEVFVLIFVNITLNKLYFSSDLGKIPLLRKFVCGGWKDYDMSIALGTGLTYCSSLKELVIRQIVISIHEEIISFLSGIPYGIESLHLEAIPVTDEELIELLKKLYSLRNLFLIKLSRISPYGICKALFFLRELETFYCSVPVSDVVVQFFTNHSNIGNLRKITLLCTSGNHDHHVKKLSESFVQVHCSLHPSKKHWCRIVAQGRRTLWLETAKKTGFVNQY</sequence>
<accession>A0A0D8Y2F4</accession>
<dbReference type="OrthoDB" id="5836137at2759"/>
<evidence type="ECO:0000313" key="1">
    <source>
        <dbReference type="EMBL" id="KJH50347.1"/>
    </source>
</evidence>